<keyword evidence="2" id="KW-1185">Reference proteome</keyword>
<comment type="caution">
    <text evidence="1">The sequence shown here is derived from an EMBL/GenBank/DDBJ whole genome shotgun (WGS) entry which is preliminary data.</text>
</comment>
<gene>
    <name evidence="1" type="ORF">KUCAC02_027259</name>
</gene>
<dbReference type="EMBL" id="CM043803">
    <property type="protein sequence ID" value="KAI4807452.1"/>
    <property type="molecule type" value="Genomic_DNA"/>
</dbReference>
<evidence type="ECO:0000313" key="1">
    <source>
        <dbReference type="EMBL" id="KAI4807452.1"/>
    </source>
</evidence>
<reference evidence="1" key="1">
    <citation type="submission" date="2022-05" db="EMBL/GenBank/DDBJ databases">
        <title>Chromosome-level genome of Chaenocephalus aceratus.</title>
        <authorList>
            <person name="Park H."/>
        </authorList>
    </citation>
    <scope>NUCLEOTIDE SEQUENCE</scope>
    <source>
        <strain evidence="1">KU_202001</strain>
    </source>
</reference>
<name>A0ACB9W4N6_CHAAC</name>
<proteinExistence type="predicted"/>
<accession>A0ACB9W4N6</accession>
<dbReference type="Proteomes" id="UP001057452">
    <property type="component" value="Chromosome 19"/>
</dbReference>
<evidence type="ECO:0000313" key="2">
    <source>
        <dbReference type="Proteomes" id="UP001057452"/>
    </source>
</evidence>
<sequence>MPPKATQPLYMNQGVLSVQGVSIQSISNAGGDKRGTRSSSRGEGAVDTNKSPLPLPPRGIEYTALFTPFIVISVKGHIHLIPDIVLPP</sequence>
<protein>
    <submittedName>
        <fullName evidence="1">Uncharacterized protein</fullName>
    </submittedName>
</protein>
<organism evidence="1 2">
    <name type="scientific">Chaenocephalus aceratus</name>
    <name type="common">Blackfin icefish</name>
    <name type="synonym">Chaenichthys aceratus</name>
    <dbReference type="NCBI Taxonomy" id="36190"/>
    <lineage>
        <taxon>Eukaryota</taxon>
        <taxon>Metazoa</taxon>
        <taxon>Chordata</taxon>
        <taxon>Craniata</taxon>
        <taxon>Vertebrata</taxon>
        <taxon>Euteleostomi</taxon>
        <taxon>Actinopterygii</taxon>
        <taxon>Neopterygii</taxon>
        <taxon>Teleostei</taxon>
        <taxon>Neoteleostei</taxon>
        <taxon>Acanthomorphata</taxon>
        <taxon>Eupercaria</taxon>
        <taxon>Perciformes</taxon>
        <taxon>Notothenioidei</taxon>
        <taxon>Channichthyidae</taxon>
        <taxon>Chaenocephalus</taxon>
    </lineage>
</organism>